<gene>
    <name evidence="1" type="ORF">AB2Z07_12695</name>
</gene>
<protein>
    <submittedName>
        <fullName evidence="1">Uncharacterized protein</fullName>
    </submittedName>
</protein>
<evidence type="ECO:0000313" key="2">
    <source>
        <dbReference type="Proteomes" id="UP001568358"/>
    </source>
</evidence>
<accession>A0ABV4JUF1</accession>
<dbReference type="EMBL" id="JBFSOO010000010">
    <property type="protein sequence ID" value="MEZ6854375.1"/>
    <property type="molecule type" value="Genomic_DNA"/>
</dbReference>
<sequence length="74" mass="8266">MSEKSLPDSLTPEKTESALEQALQRGAEYAVDGFSQKSHNIRDIMAVRRELLAEQAAERGNLLQRGFNPVPRRG</sequence>
<evidence type="ECO:0000313" key="1">
    <source>
        <dbReference type="EMBL" id="MEZ6854375.1"/>
    </source>
</evidence>
<dbReference type="RefSeq" id="WP_371150861.1">
    <property type="nucleotide sequence ID" value="NZ_JBFSOO010000010.1"/>
</dbReference>
<proteinExistence type="predicted"/>
<dbReference type="Proteomes" id="UP001568358">
    <property type="component" value="Unassembled WGS sequence"/>
</dbReference>
<reference evidence="1 2" key="1">
    <citation type="submission" date="2024-07" db="EMBL/GenBank/DDBJ databases">
        <title>Active virus-host system and metabolic interactions in a Lokiarchaeon culture.</title>
        <authorList>
            <person name="Ponce Toledo R.I."/>
            <person name="Rodrigues Oliveira T."/>
            <person name="Schleper C."/>
        </authorList>
    </citation>
    <scope>NUCLEOTIDE SEQUENCE [LARGE SCALE GENOMIC DNA]</scope>
    <source>
        <strain evidence="1 2">B35</strain>
    </source>
</reference>
<comment type="caution">
    <text evidence="1">The sequence shown here is derived from an EMBL/GenBank/DDBJ whole genome shotgun (WGS) entry which is preliminary data.</text>
</comment>
<organism evidence="1 2">
    <name type="scientific">Halodesulfovibrio aestuarii</name>
    <dbReference type="NCBI Taxonomy" id="126333"/>
    <lineage>
        <taxon>Bacteria</taxon>
        <taxon>Pseudomonadati</taxon>
        <taxon>Thermodesulfobacteriota</taxon>
        <taxon>Desulfovibrionia</taxon>
        <taxon>Desulfovibrionales</taxon>
        <taxon>Desulfovibrionaceae</taxon>
        <taxon>Halodesulfovibrio</taxon>
    </lineage>
</organism>
<name>A0ABV4JUF1_9BACT</name>
<keyword evidence="2" id="KW-1185">Reference proteome</keyword>